<evidence type="ECO:0000256" key="3">
    <source>
        <dbReference type="ARBA" id="ARBA00022630"/>
    </source>
</evidence>
<evidence type="ECO:0000313" key="8">
    <source>
        <dbReference type="RefSeq" id="XP_023159535.2"/>
    </source>
</evidence>
<dbReference type="PIRSF" id="PIRSF000137">
    <property type="entry name" value="Alcohol_oxidase"/>
    <property type="match status" value="1"/>
</dbReference>
<dbReference type="Gene3D" id="3.50.50.60">
    <property type="entry name" value="FAD/NAD(P)-binding domain"/>
    <property type="match status" value="1"/>
</dbReference>
<reference evidence="8" key="1">
    <citation type="submission" date="2025-08" db="UniProtKB">
        <authorList>
            <consortium name="RefSeq"/>
        </authorList>
    </citation>
    <scope>IDENTIFICATION</scope>
    <source>
        <strain evidence="8">15085-1641.00</strain>
        <tissue evidence="8">Whole body</tissue>
    </source>
</reference>
<dbReference type="Pfam" id="PF05199">
    <property type="entry name" value="GMC_oxred_C"/>
    <property type="match status" value="1"/>
</dbReference>
<comment type="similarity">
    <text evidence="2">Belongs to the GMC oxidoreductase family.</text>
</comment>
<dbReference type="Proteomes" id="UP000504633">
    <property type="component" value="Unplaced"/>
</dbReference>
<evidence type="ECO:0000313" key="7">
    <source>
        <dbReference type="Proteomes" id="UP000504633"/>
    </source>
</evidence>
<feature type="binding site" evidence="5">
    <location>
        <position position="285"/>
    </location>
    <ligand>
        <name>FAD</name>
        <dbReference type="ChEBI" id="CHEBI:57692"/>
    </ligand>
</feature>
<evidence type="ECO:0000256" key="5">
    <source>
        <dbReference type="PIRSR" id="PIRSR000137-2"/>
    </source>
</evidence>
<keyword evidence="7" id="KW-1185">Reference proteome</keyword>
<keyword evidence="3" id="KW-0285">Flavoprotein</keyword>
<dbReference type="PANTHER" id="PTHR11552:SF147">
    <property type="entry name" value="CHOLINE DEHYDROGENASE, MITOCHONDRIAL"/>
    <property type="match status" value="1"/>
</dbReference>
<proteinExistence type="inferred from homology"/>
<dbReference type="PROSITE" id="PS00624">
    <property type="entry name" value="GMC_OXRED_2"/>
    <property type="match status" value="1"/>
</dbReference>
<dbReference type="Gene3D" id="3.30.560.10">
    <property type="entry name" value="Glucose Oxidase, domain 3"/>
    <property type="match status" value="1"/>
</dbReference>
<dbReference type="GO" id="GO:0050660">
    <property type="term" value="F:flavin adenine dinucleotide binding"/>
    <property type="evidence" value="ECO:0007669"/>
    <property type="project" value="InterPro"/>
</dbReference>
<feature type="domain" description="Glucose-methanol-choline oxidoreductase N-terminal" evidence="6">
    <location>
        <begin position="322"/>
        <end position="336"/>
    </location>
</feature>
<organism evidence="7 8">
    <name type="scientific">Drosophila hydei</name>
    <name type="common">Fruit fly</name>
    <dbReference type="NCBI Taxonomy" id="7224"/>
    <lineage>
        <taxon>Eukaryota</taxon>
        <taxon>Metazoa</taxon>
        <taxon>Ecdysozoa</taxon>
        <taxon>Arthropoda</taxon>
        <taxon>Hexapoda</taxon>
        <taxon>Insecta</taxon>
        <taxon>Pterygota</taxon>
        <taxon>Neoptera</taxon>
        <taxon>Endopterygota</taxon>
        <taxon>Diptera</taxon>
        <taxon>Brachycera</taxon>
        <taxon>Muscomorpha</taxon>
        <taxon>Ephydroidea</taxon>
        <taxon>Drosophilidae</taxon>
        <taxon>Drosophila</taxon>
    </lineage>
</organism>
<dbReference type="Pfam" id="PF00732">
    <property type="entry name" value="GMC_oxred_N"/>
    <property type="match status" value="1"/>
</dbReference>
<protein>
    <submittedName>
        <fullName evidence="8">Glucose dehydrogenase [FAD, quinone]</fullName>
    </submittedName>
</protein>
<name>A0A6J1L634_DROHY</name>
<dbReference type="SUPFAM" id="SSF51905">
    <property type="entry name" value="FAD/NAD(P)-binding domain"/>
    <property type="match status" value="1"/>
</dbReference>
<dbReference type="InterPro" id="IPR012132">
    <property type="entry name" value="GMC_OxRdtase"/>
</dbReference>
<sequence>MLATSTANQSFGLSPGDVQCTPNGIGIWSGMVQMLLQALLTAQCNVAPTSLWPPDHGQLLLAEDQAHQEPYDFVVIGAGSAGSVIASRLSENPNWRVLVLEAGGDPPVESELPGLLFGLEFSEFMWNYKTENSGTACQAQQNGQCYWPRGRMLGGTGAANAMLYVRGNRRDFDHWAELGNEGWSYDEVLPYFERSVRPAGNATHPQGYVTLNPFELQHEDIQNMIRAGGQELGVPSVADFVEGSFVGYASVQGTVRHGHRMSPAKGHLSKIAERPNLHVVKRAQVTQLHFDAAAERLEAISFVRDERTYRIGVAKEAILSAGAINSPALLMRSGIGPREHLEQLQLPVVQDLPGVGANLQDHVVVPLFIQLDAGVAKAASQQDILDDIYEYLTQHSGTLAAHGTASLVGFVNSNSSSDARYPDLEFHHLFFQRGRHDSLKLFLHGLSLQQRYVQHLQSQLRDSHLLCIFVLLAQPLSAGRVRLQSTDYQKPPQLFSNYLAESVDVETLLRGIRHQEAMVKTQSYRQHSAQLMHMPIEECDGASSEYASDDYWRCYAKYFTTTCYHQTSTVKMGPASDPAACVNPRLQLRGISNLRVADASVMPAVVSANTNAATVMIGERAADFIAQHWTKPTQQAHLHEDM</sequence>
<keyword evidence="4 5" id="KW-0274">FAD</keyword>
<feature type="binding site" evidence="5">
    <location>
        <position position="156"/>
    </location>
    <ligand>
        <name>FAD</name>
        <dbReference type="ChEBI" id="CHEBI:57692"/>
    </ligand>
</feature>
<dbReference type="InterPro" id="IPR007867">
    <property type="entry name" value="GMC_OxRtase_C"/>
</dbReference>
<evidence type="ECO:0000256" key="4">
    <source>
        <dbReference type="ARBA" id="ARBA00022827"/>
    </source>
</evidence>
<comment type="cofactor">
    <cofactor evidence="1 5">
        <name>FAD</name>
        <dbReference type="ChEBI" id="CHEBI:57692"/>
    </cofactor>
</comment>
<dbReference type="GeneID" id="111591878"/>
<dbReference type="RefSeq" id="XP_023159535.2">
    <property type="nucleotide sequence ID" value="XM_023303767.2"/>
</dbReference>
<gene>
    <name evidence="8" type="primary">LOC111591878</name>
</gene>
<dbReference type="InterPro" id="IPR036188">
    <property type="entry name" value="FAD/NAD-bd_sf"/>
</dbReference>
<evidence type="ECO:0000256" key="1">
    <source>
        <dbReference type="ARBA" id="ARBA00001974"/>
    </source>
</evidence>
<evidence type="ECO:0000259" key="6">
    <source>
        <dbReference type="PROSITE" id="PS00624"/>
    </source>
</evidence>
<accession>A0A6J1L634</accession>
<evidence type="ECO:0000256" key="2">
    <source>
        <dbReference type="ARBA" id="ARBA00010790"/>
    </source>
</evidence>
<dbReference type="PANTHER" id="PTHR11552">
    <property type="entry name" value="GLUCOSE-METHANOL-CHOLINE GMC OXIDOREDUCTASE"/>
    <property type="match status" value="1"/>
</dbReference>
<dbReference type="KEGG" id="dhe:111591878"/>
<dbReference type="OrthoDB" id="269227at2759"/>
<dbReference type="InterPro" id="IPR000172">
    <property type="entry name" value="GMC_OxRdtase_N"/>
</dbReference>
<dbReference type="GO" id="GO:0016614">
    <property type="term" value="F:oxidoreductase activity, acting on CH-OH group of donors"/>
    <property type="evidence" value="ECO:0007669"/>
    <property type="project" value="InterPro"/>
</dbReference>
<dbReference type="SUPFAM" id="SSF54373">
    <property type="entry name" value="FAD-linked reductases, C-terminal domain"/>
    <property type="match status" value="1"/>
</dbReference>
<dbReference type="OMA" id="TYSPFFW"/>
<dbReference type="AlphaFoldDB" id="A0A6J1L634"/>